<dbReference type="AlphaFoldDB" id="A0A1V9ZTD4"/>
<gene>
    <name evidence="1" type="ORF">ACHHYP_01506</name>
</gene>
<dbReference type="Proteomes" id="UP000243579">
    <property type="component" value="Unassembled WGS sequence"/>
</dbReference>
<dbReference type="OrthoDB" id="63265at2759"/>
<evidence type="ECO:0008006" key="3">
    <source>
        <dbReference type="Google" id="ProtNLM"/>
    </source>
</evidence>
<dbReference type="Gene3D" id="1.20.1280.50">
    <property type="match status" value="1"/>
</dbReference>
<proteinExistence type="predicted"/>
<protein>
    <recommendedName>
        <fullName evidence="3">F-box domain-containing protein</fullName>
    </recommendedName>
</protein>
<dbReference type="SUPFAM" id="SSF81383">
    <property type="entry name" value="F-box domain"/>
    <property type="match status" value="1"/>
</dbReference>
<dbReference type="EMBL" id="JNBR01000011">
    <property type="protein sequence ID" value="OQS01275.1"/>
    <property type="molecule type" value="Genomic_DNA"/>
</dbReference>
<accession>A0A1V9ZTD4</accession>
<evidence type="ECO:0000313" key="1">
    <source>
        <dbReference type="EMBL" id="OQS01275.1"/>
    </source>
</evidence>
<name>A0A1V9ZTD4_ACHHY</name>
<dbReference type="InterPro" id="IPR036047">
    <property type="entry name" value="F-box-like_dom_sf"/>
</dbReference>
<reference evidence="1 2" key="1">
    <citation type="journal article" date="2014" name="Genome Biol. Evol.">
        <title>The secreted proteins of Achlya hypogyna and Thraustotheca clavata identify the ancestral oomycete secretome and reveal gene acquisitions by horizontal gene transfer.</title>
        <authorList>
            <person name="Misner I."/>
            <person name="Blouin N."/>
            <person name="Leonard G."/>
            <person name="Richards T.A."/>
            <person name="Lane C.E."/>
        </authorList>
    </citation>
    <scope>NUCLEOTIDE SEQUENCE [LARGE SCALE GENOMIC DNA]</scope>
    <source>
        <strain evidence="1 2">ATCC 48635</strain>
    </source>
</reference>
<comment type="caution">
    <text evidence="1">The sequence shown here is derived from an EMBL/GenBank/DDBJ whole genome shotgun (WGS) entry which is preliminary data.</text>
</comment>
<organism evidence="1 2">
    <name type="scientific">Achlya hypogyna</name>
    <name type="common">Oomycete</name>
    <name type="synonym">Protoachlya hypogyna</name>
    <dbReference type="NCBI Taxonomy" id="1202772"/>
    <lineage>
        <taxon>Eukaryota</taxon>
        <taxon>Sar</taxon>
        <taxon>Stramenopiles</taxon>
        <taxon>Oomycota</taxon>
        <taxon>Saprolegniomycetes</taxon>
        <taxon>Saprolegniales</taxon>
        <taxon>Achlyaceae</taxon>
        <taxon>Achlya</taxon>
    </lineage>
</organism>
<keyword evidence="2" id="KW-1185">Reference proteome</keyword>
<sequence length="327" mass="36896">MASSVVRLSAPRLPSAVVAAAPVLVDMSEEMILLVFSYLTPASIVSTMYVTQLSKAWRAICRADRIWLPLCMRRWQLPARMMRLSRYGVHSYLELYQHLQSASQKPHGPYSTADKPTWGHSRHEGVETWLTLGHRPDCKTLPIGRKTYIQLRVVVQNLSSSHVHIDAAAIQVHYKNGTKSNAILRHPFGLQQRMEPRVLAWNGHALGDDADALTVDGRLVLRFLDYCVLAVYVECDDGCVFESDFLEHAFAVWVPLMRRGHCANLSRCRCALIPDHYHHFGTIMSIVDESVIWARYSQFGGGFMVLNCKDRLLAPASQAALPTRFLV</sequence>
<evidence type="ECO:0000313" key="2">
    <source>
        <dbReference type="Proteomes" id="UP000243579"/>
    </source>
</evidence>